<comment type="similarity">
    <text evidence="4">Belongs to the mitochondrion-specific ribosomal protein mL50 family.</text>
</comment>
<dbReference type="VEuPathDB" id="FungiDB:yc1106_00909"/>
<name>A0A9Q8Z108_CURCL</name>
<accession>A0A9Q8Z108</accession>
<keyword evidence="6" id="KW-0963">Cytoplasm</keyword>
<evidence type="ECO:0000256" key="7">
    <source>
        <dbReference type="ARBA" id="ARBA00022980"/>
    </source>
</evidence>
<organism evidence="16 17">
    <name type="scientific">Curvularia clavata</name>
    <dbReference type="NCBI Taxonomy" id="95742"/>
    <lineage>
        <taxon>Eukaryota</taxon>
        <taxon>Fungi</taxon>
        <taxon>Dikarya</taxon>
        <taxon>Ascomycota</taxon>
        <taxon>Pezizomycotina</taxon>
        <taxon>Dothideomycetes</taxon>
        <taxon>Pleosporomycetidae</taxon>
        <taxon>Pleosporales</taxon>
        <taxon>Pleosporineae</taxon>
        <taxon>Pleosporaceae</taxon>
        <taxon>Curvularia</taxon>
    </lineage>
</organism>
<dbReference type="AlphaFoldDB" id="A0A9Q8Z108"/>
<comment type="subcellular location">
    <subcellularLocation>
        <location evidence="2">Cytoplasm</location>
    </subcellularLocation>
    <subcellularLocation>
        <location evidence="1">Mitochondrion</location>
    </subcellularLocation>
</comment>
<dbReference type="Gene3D" id="3.90.640.10">
    <property type="entry name" value="Actin, Chain A, domain 4"/>
    <property type="match status" value="1"/>
</dbReference>
<dbReference type="SUPFAM" id="SSF53067">
    <property type="entry name" value="Actin-like ATPase domain"/>
    <property type="match status" value="2"/>
</dbReference>
<dbReference type="GO" id="GO:0005739">
    <property type="term" value="C:mitochondrion"/>
    <property type="evidence" value="ECO:0007669"/>
    <property type="project" value="UniProtKB-SubCell"/>
</dbReference>
<evidence type="ECO:0000256" key="2">
    <source>
        <dbReference type="ARBA" id="ARBA00004496"/>
    </source>
</evidence>
<proteinExistence type="inferred from homology"/>
<gene>
    <name evidence="16" type="ORF">yc1106_00909</name>
</gene>
<comment type="similarity">
    <text evidence="3">Belongs to the actin family. ARP6 subfamily.</text>
</comment>
<dbReference type="OrthoDB" id="6220758at2759"/>
<keyword evidence="14" id="KW-0175">Coiled coil</keyword>
<evidence type="ECO:0000256" key="11">
    <source>
        <dbReference type="ARBA" id="ARBA00035183"/>
    </source>
</evidence>
<comment type="function">
    <text evidence="10">Component of the SWR1 complex which mediates the ATP-dependent exchange of histone H2A for the H2A variant HZT1 leading to transcriptional regulation of selected genes by chromatin remodeling. Involved in chromosome stability.</text>
</comment>
<evidence type="ECO:0000256" key="10">
    <source>
        <dbReference type="ARBA" id="ARBA00025222"/>
    </source>
</evidence>
<dbReference type="GO" id="GO:0005840">
    <property type="term" value="C:ribosome"/>
    <property type="evidence" value="ECO:0007669"/>
    <property type="project" value="UniProtKB-KW"/>
</dbReference>
<evidence type="ECO:0000313" key="16">
    <source>
        <dbReference type="EMBL" id="USP73635.1"/>
    </source>
</evidence>
<dbReference type="GO" id="GO:1990904">
    <property type="term" value="C:ribonucleoprotein complex"/>
    <property type="evidence" value="ECO:0007669"/>
    <property type="project" value="UniProtKB-KW"/>
</dbReference>
<evidence type="ECO:0000256" key="8">
    <source>
        <dbReference type="ARBA" id="ARBA00023128"/>
    </source>
</evidence>
<evidence type="ECO:0000256" key="1">
    <source>
        <dbReference type="ARBA" id="ARBA00004173"/>
    </source>
</evidence>
<evidence type="ECO:0000256" key="15">
    <source>
        <dbReference type="SAM" id="MobiDB-lite"/>
    </source>
</evidence>
<evidence type="ECO:0000256" key="13">
    <source>
        <dbReference type="ARBA" id="ARBA00073820"/>
    </source>
</evidence>
<dbReference type="GO" id="GO:0005634">
    <property type="term" value="C:nucleus"/>
    <property type="evidence" value="ECO:0007669"/>
    <property type="project" value="UniProtKB-ARBA"/>
</dbReference>
<dbReference type="FunFam" id="3.90.640.10:FF:000014">
    <property type="entry name" value="Putative actin-related protein 6"/>
    <property type="match status" value="1"/>
</dbReference>
<dbReference type="Gene3D" id="2.30.36.70">
    <property type="entry name" value="Actin, Chain A, domain 2"/>
    <property type="match status" value="1"/>
</dbReference>
<reference evidence="16" key="1">
    <citation type="submission" date="2021-12" db="EMBL/GenBank/DDBJ databases">
        <title>Curvularia clavata genome.</title>
        <authorList>
            <person name="Cao Y."/>
        </authorList>
    </citation>
    <scope>NUCLEOTIDE SEQUENCE</scope>
    <source>
        <strain evidence="16">Yc1106</strain>
    </source>
</reference>
<dbReference type="EMBL" id="CP089274">
    <property type="protein sequence ID" value="USP73635.1"/>
    <property type="molecule type" value="Genomic_DNA"/>
</dbReference>
<sequence length="964" mass="107483">MPPKGSKKSAPAPPNKTLVIDNGAYTIKAGLVAAATEPTYDGCSVIPNCIARSTRDKLTYVGAELDSCKDFGELAFRRPVEKGFIVNWEAEKAIWEHEFMSETAGEGLRVDPKETNLLLTEKPNCPKELQKNCDEIVFEQFEFAAYYRCVGATLNAYNGPAASSLSSPPQECLLVIDTSYSDTTILPLYNGKLIQSAVRRLTVGGKLLTNYLKELSSLRHYNMMEETYLLNEIKEAVSYVAPSSQHFAQDLERTWKGRVGAKRELDSSIVVDYVLPDYENAIHGHARPHDPAKSRMRRGLQPLQGPREDLLPLGNERFAVPELLFNPSDIGIQENGLPGAIMESLSGLPEALKVGFLANIIVVGGNSLITGFIERLETEMRALVPIDAAAFSTTAPNSFLLPGKQDKKKHQQFVRRWQKRLLGDSEPIGAHVDPYDPTSPVRIAPEEQGEYEEVLEEDRPNFPHYKPSENISGLQRVGGEEWLRQKVERDMAKEFEKLTLRTYTPLTLEMADEIEELTGTPYTLKDENLMMAQTVHEKTKRPYTDYNFGLHTKVTRPNELRNRFTQAVAEVHAMKQAGLGMDFSQFANRGIYDAPRWVKDIKLVKTESGDLALSFPQHKSLEQLLETMQSAPTWEPSFEESAELLVEEGGDAVSTEEQIPTMDPNTPAHKRAAVVKMDSEKKPFDFMSNRPVPRSKPAQEPVVEQAAVEDTTPTATSTEPHTQKTDSQPAKESTSELRASILEEKAQRLAQEFAALKKAAQESRSNASAVQPEETKWRQIQVTDINLKFALYKRLYQLTGHRISDPDLSSANTLGDLYNSLCLAAKPQPNSLFSAIHVEGQKAREKAKQQVATAAEKKRKADLGDLINMGNVELRRVKPTKAEKRSKTGLDKVVNYALWERGLSTGMPLRTVKKGKRKARTVVGLSRKRAEFSKPLSSKGADFLAKKTRMWSEGREAAAQASAV</sequence>
<evidence type="ECO:0000256" key="4">
    <source>
        <dbReference type="ARBA" id="ARBA00008860"/>
    </source>
</evidence>
<evidence type="ECO:0000256" key="6">
    <source>
        <dbReference type="ARBA" id="ARBA00022490"/>
    </source>
</evidence>
<feature type="region of interest" description="Disordered" evidence="15">
    <location>
        <begin position="684"/>
        <end position="735"/>
    </location>
</feature>
<evidence type="ECO:0000256" key="5">
    <source>
        <dbReference type="ARBA" id="ARBA00018633"/>
    </source>
</evidence>
<comment type="subunit">
    <text evidence="12">Component of the SWR1 chromatin remodeling complex.</text>
</comment>
<dbReference type="InterPro" id="IPR043129">
    <property type="entry name" value="ATPase_NBD"/>
</dbReference>
<keyword evidence="7" id="KW-0689">Ribosomal protein</keyword>
<dbReference type="Gene3D" id="3.30.420.40">
    <property type="match status" value="2"/>
</dbReference>
<dbReference type="PANTHER" id="PTHR11937">
    <property type="entry name" value="ACTIN"/>
    <property type="match status" value="1"/>
</dbReference>
<dbReference type="InterPro" id="IPR018305">
    <property type="entry name" value="Ribosomal_m50"/>
</dbReference>
<dbReference type="Pfam" id="PF00022">
    <property type="entry name" value="Actin"/>
    <property type="match status" value="1"/>
</dbReference>
<dbReference type="InterPro" id="IPR004000">
    <property type="entry name" value="Actin"/>
</dbReference>
<evidence type="ECO:0000313" key="17">
    <source>
        <dbReference type="Proteomes" id="UP001056012"/>
    </source>
</evidence>
<keyword evidence="9" id="KW-0687">Ribonucleoprotein</keyword>
<evidence type="ECO:0000256" key="14">
    <source>
        <dbReference type="SAM" id="Coils"/>
    </source>
</evidence>
<dbReference type="Proteomes" id="UP001056012">
    <property type="component" value="Chromosome 1"/>
</dbReference>
<dbReference type="SMART" id="SM00268">
    <property type="entry name" value="ACTIN"/>
    <property type="match status" value="1"/>
</dbReference>
<keyword evidence="17" id="KW-1185">Reference proteome</keyword>
<dbReference type="Pfam" id="PF10501">
    <property type="entry name" value="Ribosomal_L50"/>
    <property type="match status" value="1"/>
</dbReference>
<evidence type="ECO:0000256" key="12">
    <source>
        <dbReference type="ARBA" id="ARBA00063309"/>
    </source>
</evidence>
<dbReference type="CDD" id="cd10210">
    <property type="entry name" value="ASKHA_NBD_Arp6"/>
    <property type="match status" value="1"/>
</dbReference>
<evidence type="ECO:0000256" key="3">
    <source>
        <dbReference type="ARBA" id="ARBA00005665"/>
    </source>
</evidence>
<evidence type="ECO:0000256" key="9">
    <source>
        <dbReference type="ARBA" id="ARBA00023274"/>
    </source>
</evidence>
<feature type="compositionally biased region" description="Low complexity" evidence="15">
    <location>
        <begin position="711"/>
        <end position="720"/>
    </location>
</feature>
<protein>
    <recommendedName>
        <fullName evidence="5">Actin-like protein ARP6</fullName>
    </recommendedName>
    <alternativeName>
        <fullName evidence="13">Actin-like protein arp6</fullName>
    </alternativeName>
    <alternativeName>
        <fullName evidence="11">Large ribosomal subunit protein mL50</fullName>
    </alternativeName>
</protein>
<keyword evidence="8" id="KW-0496">Mitochondrion</keyword>
<feature type="coiled-coil region" evidence="14">
    <location>
        <begin position="739"/>
        <end position="766"/>
    </location>
</feature>